<protein>
    <submittedName>
        <fullName evidence="1">Uncharacterized protein</fullName>
    </submittedName>
</protein>
<accession>A0A1Y1N9D4</accession>
<dbReference type="AlphaFoldDB" id="A0A1Y1N9D4"/>
<dbReference type="EMBL" id="GEZM01009752">
    <property type="protein sequence ID" value="JAV94339.1"/>
    <property type="molecule type" value="Transcribed_RNA"/>
</dbReference>
<organism evidence="1">
    <name type="scientific">Photinus pyralis</name>
    <name type="common">Common eastern firefly</name>
    <name type="synonym">Lampyris pyralis</name>
    <dbReference type="NCBI Taxonomy" id="7054"/>
    <lineage>
        <taxon>Eukaryota</taxon>
        <taxon>Metazoa</taxon>
        <taxon>Ecdysozoa</taxon>
        <taxon>Arthropoda</taxon>
        <taxon>Hexapoda</taxon>
        <taxon>Insecta</taxon>
        <taxon>Pterygota</taxon>
        <taxon>Neoptera</taxon>
        <taxon>Endopterygota</taxon>
        <taxon>Coleoptera</taxon>
        <taxon>Polyphaga</taxon>
        <taxon>Elateriformia</taxon>
        <taxon>Elateroidea</taxon>
        <taxon>Lampyridae</taxon>
        <taxon>Lampyrinae</taxon>
        <taxon>Photinus</taxon>
    </lineage>
</organism>
<proteinExistence type="predicted"/>
<dbReference type="EMBL" id="GEZM01009751">
    <property type="protein sequence ID" value="JAV94340.1"/>
    <property type="molecule type" value="Transcribed_RNA"/>
</dbReference>
<evidence type="ECO:0000313" key="1">
    <source>
        <dbReference type="EMBL" id="JAV94339.1"/>
    </source>
</evidence>
<reference evidence="1" key="1">
    <citation type="journal article" date="2016" name="Sci. Rep.">
        <title>Molecular characterization of firefly nuptial gifts: a multi-omics approach sheds light on postcopulatory sexual selection.</title>
        <authorList>
            <person name="Al-Wathiqui N."/>
            <person name="Fallon T.R."/>
            <person name="South A."/>
            <person name="Weng J.K."/>
            <person name="Lewis S.M."/>
        </authorList>
    </citation>
    <scope>NUCLEOTIDE SEQUENCE</scope>
</reference>
<name>A0A1Y1N9D4_PHOPY</name>
<sequence>MESDDLLKVDIDFLRKYITKTHYAKRMSFWNNYFEKYEKLIAEDTYYVRKGNDEYDPKPEIKLTEDDTVGQPSIKSGWLVESCCDIVPNRSCKGASSWVDEEETDLIVPTCGATILQNSFVQNWRVEPANSVPSTFGDSTHFSVTILPAAVKSFIEDELNSNLSAVIYKRYCAQVENNVEEYEYWTRVVMHDLSVLSEIIDNKSLCEYSQSALLELITTNSNGKSEVF</sequence>